<dbReference type="PANTHER" id="PTHR33204">
    <property type="entry name" value="TRANSCRIPTIONAL REGULATOR, MARR FAMILY"/>
    <property type="match status" value="1"/>
</dbReference>
<evidence type="ECO:0000256" key="2">
    <source>
        <dbReference type="ARBA" id="ARBA00023125"/>
    </source>
</evidence>
<proteinExistence type="predicted"/>
<dbReference type="SUPFAM" id="SSF46785">
    <property type="entry name" value="Winged helix' DNA-binding domain"/>
    <property type="match status" value="1"/>
</dbReference>
<reference evidence="5 6" key="1">
    <citation type="submission" date="2020-11" db="EMBL/GenBank/DDBJ databases">
        <title>WGS of Herminiimonas contaminans strain Marseille-Q4544 isolated from planarians Schmidtea mediterranea.</title>
        <authorList>
            <person name="Kangale L."/>
        </authorList>
    </citation>
    <scope>NUCLEOTIDE SEQUENCE [LARGE SCALE GENOMIC DNA]</scope>
    <source>
        <strain evidence="5 6">Marseille-Q4544</strain>
    </source>
</reference>
<accession>A0ABS0ER49</accession>
<dbReference type="PROSITE" id="PS51118">
    <property type="entry name" value="HTH_HXLR"/>
    <property type="match status" value="1"/>
</dbReference>
<sequence length="115" mass="13226">MKVTGFKFPIDATLYLIGGKWKCTILCHLLDRVQRPGELRRLMPGISQKVLTEQLRELESDGVIERIVYPEVPPRVEYKPTEFGLSLGEIINAMCDWGQVHFERITAARVRRDGE</sequence>
<gene>
    <name evidence="5" type="ORF">IXC47_06510</name>
</gene>
<feature type="domain" description="HTH hxlR-type" evidence="4">
    <location>
        <begin position="8"/>
        <end position="106"/>
    </location>
</feature>
<keyword evidence="6" id="KW-1185">Reference proteome</keyword>
<organism evidence="5 6">
    <name type="scientific">Herminiimonas contaminans</name>
    <dbReference type="NCBI Taxonomy" id="1111140"/>
    <lineage>
        <taxon>Bacteria</taxon>
        <taxon>Pseudomonadati</taxon>
        <taxon>Pseudomonadota</taxon>
        <taxon>Betaproteobacteria</taxon>
        <taxon>Burkholderiales</taxon>
        <taxon>Oxalobacteraceae</taxon>
        <taxon>Herminiimonas</taxon>
    </lineage>
</organism>
<comment type="caution">
    <text evidence="5">The sequence shown here is derived from an EMBL/GenBank/DDBJ whole genome shotgun (WGS) entry which is preliminary data.</text>
</comment>
<dbReference type="InterPro" id="IPR036388">
    <property type="entry name" value="WH-like_DNA-bd_sf"/>
</dbReference>
<evidence type="ECO:0000256" key="3">
    <source>
        <dbReference type="ARBA" id="ARBA00023163"/>
    </source>
</evidence>
<dbReference type="InterPro" id="IPR002577">
    <property type="entry name" value="HTH_HxlR"/>
</dbReference>
<dbReference type="EMBL" id="JADOEL010000003">
    <property type="protein sequence ID" value="MBF8177325.1"/>
    <property type="molecule type" value="Genomic_DNA"/>
</dbReference>
<dbReference type="Gene3D" id="1.10.10.10">
    <property type="entry name" value="Winged helix-like DNA-binding domain superfamily/Winged helix DNA-binding domain"/>
    <property type="match status" value="1"/>
</dbReference>
<evidence type="ECO:0000256" key="1">
    <source>
        <dbReference type="ARBA" id="ARBA00023015"/>
    </source>
</evidence>
<evidence type="ECO:0000313" key="5">
    <source>
        <dbReference type="EMBL" id="MBF8177325.1"/>
    </source>
</evidence>
<keyword evidence="2" id="KW-0238">DNA-binding</keyword>
<dbReference type="RefSeq" id="WP_195875047.1">
    <property type="nucleotide sequence ID" value="NZ_JADOEL010000003.1"/>
</dbReference>
<dbReference type="Proteomes" id="UP000657372">
    <property type="component" value="Unassembled WGS sequence"/>
</dbReference>
<evidence type="ECO:0000259" key="4">
    <source>
        <dbReference type="PROSITE" id="PS51118"/>
    </source>
</evidence>
<name>A0ABS0ER49_9BURK</name>
<protein>
    <submittedName>
        <fullName evidence="5">Helix-turn-helix transcriptional regulator</fullName>
    </submittedName>
</protein>
<dbReference type="InterPro" id="IPR036390">
    <property type="entry name" value="WH_DNA-bd_sf"/>
</dbReference>
<dbReference type="PANTHER" id="PTHR33204:SF29">
    <property type="entry name" value="TRANSCRIPTIONAL REGULATOR"/>
    <property type="match status" value="1"/>
</dbReference>
<dbReference type="Pfam" id="PF01638">
    <property type="entry name" value="HxlR"/>
    <property type="match status" value="1"/>
</dbReference>
<keyword evidence="3" id="KW-0804">Transcription</keyword>
<evidence type="ECO:0000313" key="6">
    <source>
        <dbReference type="Proteomes" id="UP000657372"/>
    </source>
</evidence>
<keyword evidence="1" id="KW-0805">Transcription regulation</keyword>